<dbReference type="AlphaFoldDB" id="A0A9N9YC90"/>
<sequence>MADPLSVAGSAVGIVSLGLTAAQGLIQYYQAYRGQSEDVAHTTTKLEHLLDLLENLQILLSSRKSDAKDGDLLDKVNSYVEDSYEPIQELEEQLNKLRKTSDRDVIASLHSFGRRLVYPLRKSTLQKLEADIDDSMQVISLALQLLQNGDLNRVQDDVAALLKLVEAASVSSEVRSWINAPDASINFNEAARKKHTGTGSWFVEGSQFQDWLVKPASFLWIVGFAGCGKSVLMTTIIEHTQRHHQLKQGIGIAFFFCTFNDETKQHCSAMLRSIILQLSSQLDQRDSPLSRLWRRSKSHSPTDQTLLECLHQLVHCFKDDVYILIDALDESPSGTYRDGVLDALAEIRDWGEPRLHLIVSSRDCSDIRSSLLITSSDETMIKMRNESIDKDINNFVSQHLRTHQRFRKWKDYYDQIEAALVDGAQGVFRWVECQFTALARCPTSEYNLKRTLQSLPKSLDETYARMLRDVDPSYREDAQRALNLLCCARRPLQVEELMQAIAVEMGDSPKYNSERQLKSSEDLQQICAGLIDIDIRFTDRSGRGMKELDLPFSTIIDNRYEVVRIAHFSVQEFLKSDRIQKSKDFQDLVGFHVSMQDANDQMAGTCLAFLLEPPILKPKSSRYSSFASKYLVNYTPAYISFEDYAAHCWVDHFDECSSSSSTRVQVFRLFFGEGDAFEKWISRRSHKIDSKTRPSLLYYASYFGLTPIFDALVDIGLSKELAATYNGCIRAEPVFLNEVTSYGTALQAASVNRHIEIMKLLLKEGADINQEGGYLGSNGYPGTAVEAASLGGCLEAVQLLIEKGARINEVVVRFLIKKGAYVDQEAGHHKTPLRARSEHRRSDIPQLLLKEGAKINYETDVAISFQPKSRWDTRGCANISQIGVQAEQGPA</sequence>
<keyword evidence="1" id="KW-0677">Repeat</keyword>
<dbReference type="PANTHER" id="PTHR10039:SF16">
    <property type="entry name" value="GPI INOSITOL-DEACYLASE"/>
    <property type="match status" value="1"/>
</dbReference>
<dbReference type="InterPro" id="IPR002110">
    <property type="entry name" value="Ankyrin_rpt"/>
</dbReference>
<comment type="caution">
    <text evidence="5">The sequence shown here is derived from an EMBL/GenBank/DDBJ whole genome shotgun (WGS) entry which is preliminary data.</text>
</comment>
<dbReference type="PROSITE" id="PS50297">
    <property type="entry name" value="ANK_REP_REGION"/>
    <property type="match status" value="1"/>
</dbReference>
<feature type="domain" description="Nephrocystin 3-like N-terminal" evidence="4">
    <location>
        <begin position="197"/>
        <end position="362"/>
    </location>
</feature>
<dbReference type="Pfam" id="PF24883">
    <property type="entry name" value="NPHP3_N"/>
    <property type="match status" value="1"/>
</dbReference>
<evidence type="ECO:0000259" key="4">
    <source>
        <dbReference type="Pfam" id="PF24883"/>
    </source>
</evidence>
<organism evidence="5 6">
    <name type="scientific">Clonostachys rhizophaga</name>
    <dbReference type="NCBI Taxonomy" id="160324"/>
    <lineage>
        <taxon>Eukaryota</taxon>
        <taxon>Fungi</taxon>
        <taxon>Dikarya</taxon>
        <taxon>Ascomycota</taxon>
        <taxon>Pezizomycotina</taxon>
        <taxon>Sordariomycetes</taxon>
        <taxon>Hypocreomycetidae</taxon>
        <taxon>Hypocreales</taxon>
        <taxon>Bionectriaceae</taxon>
        <taxon>Clonostachys</taxon>
    </lineage>
</organism>
<evidence type="ECO:0000313" key="5">
    <source>
        <dbReference type="EMBL" id="CAH0015907.1"/>
    </source>
</evidence>
<evidence type="ECO:0000259" key="3">
    <source>
        <dbReference type="Pfam" id="PF22939"/>
    </source>
</evidence>
<feature type="repeat" description="ANK" evidence="2">
    <location>
        <begin position="741"/>
        <end position="773"/>
    </location>
</feature>
<dbReference type="InterPro" id="IPR036770">
    <property type="entry name" value="Ankyrin_rpt-contain_sf"/>
</dbReference>
<keyword evidence="2" id="KW-0040">ANK repeat</keyword>
<protein>
    <recommendedName>
        <fullName evidence="7">NACHT domain-containing protein</fullName>
    </recommendedName>
</protein>
<dbReference type="InterPro" id="IPR054471">
    <property type="entry name" value="GPIID_WHD"/>
</dbReference>
<dbReference type="PROSITE" id="PS50088">
    <property type="entry name" value="ANK_REPEAT"/>
    <property type="match status" value="1"/>
</dbReference>
<dbReference type="EMBL" id="CABFNQ020000452">
    <property type="protein sequence ID" value="CAH0015907.1"/>
    <property type="molecule type" value="Genomic_DNA"/>
</dbReference>
<dbReference type="SUPFAM" id="SSF52540">
    <property type="entry name" value="P-loop containing nucleoside triphosphate hydrolases"/>
    <property type="match status" value="1"/>
</dbReference>
<dbReference type="Pfam" id="PF22939">
    <property type="entry name" value="WHD_GPIID"/>
    <property type="match status" value="1"/>
</dbReference>
<dbReference type="InterPro" id="IPR027417">
    <property type="entry name" value="P-loop_NTPase"/>
</dbReference>
<accession>A0A9N9YC90</accession>
<name>A0A9N9YC90_9HYPO</name>
<evidence type="ECO:0000313" key="6">
    <source>
        <dbReference type="Proteomes" id="UP000696573"/>
    </source>
</evidence>
<proteinExistence type="predicted"/>
<dbReference type="SMART" id="SM00248">
    <property type="entry name" value="ANK"/>
    <property type="match status" value="4"/>
</dbReference>
<evidence type="ECO:0000256" key="1">
    <source>
        <dbReference type="ARBA" id="ARBA00022737"/>
    </source>
</evidence>
<dbReference type="Proteomes" id="UP000696573">
    <property type="component" value="Unassembled WGS sequence"/>
</dbReference>
<dbReference type="SUPFAM" id="SSF48403">
    <property type="entry name" value="Ankyrin repeat"/>
    <property type="match status" value="1"/>
</dbReference>
<feature type="domain" description="GPI inositol-deacylase winged helix" evidence="3">
    <location>
        <begin position="474"/>
        <end position="535"/>
    </location>
</feature>
<dbReference type="Pfam" id="PF12796">
    <property type="entry name" value="Ank_2"/>
    <property type="match status" value="1"/>
</dbReference>
<dbReference type="PANTHER" id="PTHR10039">
    <property type="entry name" value="AMELOGENIN"/>
    <property type="match status" value="1"/>
</dbReference>
<reference evidence="5" key="1">
    <citation type="submission" date="2021-10" db="EMBL/GenBank/DDBJ databases">
        <authorList>
            <person name="Piombo E."/>
        </authorList>
    </citation>
    <scope>NUCLEOTIDE SEQUENCE</scope>
</reference>
<gene>
    <name evidence="5" type="ORF">CRHIZ90672A_00017001</name>
</gene>
<evidence type="ECO:0008006" key="7">
    <source>
        <dbReference type="Google" id="ProtNLM"/>
    </source>
</evidence>
<dbReference type="Gene3D" id="3.40.50.300">
    <property type="entry name" value="P-loop containing nucleotide triphosphate hydrolases"/>
    <property type="match status" value="1"/>
</dbReference>
<evidence type="ECO:0000256" key="2">
    <source>
        <dbReference type="PROSITE-ProRule" id="PRU00023"/>
    </source>
</evidence>
<dbReference type="InterPro" id="IPR056884">
    <property type="entry name" value="NPHP3-like_N"/>
</dbReference>
<dbReference type="Gene3D" id="1.25.40.20">
    <property type="entry name" value="Ankyrin repeat-containing domain"/>
    <property type="match status" value="2"/>
</dbReference>
<keyword evidence="6" id="KW-1185">Reference proteome</keyword>
<dbReference type="OrthoDB" id="194358at2759"/>